<dbReference type="SMART" id="SM00198">
    <property type="entry name" value="SCP"/>
    <property type="match status" value="2"/>
</dbReference>
<name>A0A2H1VLV7_SPOFR</name>
<evidence type="ECO:0000256" key="3">
    <source>
        <dbReference type="SAM" id="MobiDB-lite"/>
    </source>
</evidence>
<evidence type="ECO:0000259" key="4">
    <source>
        <dbReference type="SMART" id="SM00198"/>
    </source>
</evidence>
<proteinExistence type="predicted"/>
<dbReference type="InterPro" id="IPR001283">
    <property type="entry name" value="CRISP-related"/>
</dbReference>
<evidence type="ECO:0000256" key="2">
    <source>
        <dbReference type="ARBA" id="ARBA00022525"/>
    </source>
</evidence>
<accession>A0A2H1VLV7</accession>
<dbReference type="PRINTS" id="PR00838">
    <property type="entry name" value="V5ALLERGEN"/>
</dbReference>
<keyword evidence="2" id="KW-0964">Secreted</keyword>
<sequence>MTPRMTQSVSNKVKYGKLIYYNEMFGVLLMLSCVLALAAARSVNYCGAKMCGGTNEHTFCQYPKGPSPECVEYENARLRTHEKTRIVARLNSRRNEAASGALLGFPPAGNMVKMQWVEELAREAQRWADQCRPPRPVEEHDVCRDLYSLKVGQCVASVVGDSPVRVEQMIDIWYIQSTLYNNSITSYVPPGNGSKYYGDFAQILWAKSNMVGCGRSRFKTLWQGELRNVERLVCNIAPLGPKPKHRLWVPAVPAFFCPYGSSQSLTWHHLCEFPETIADIQETLKRNERALSRKRGKRRTIHHHIRRFRRHKKSRKHADRHRKETEPINFHAFLNNYSSKTSVTPSLVLLLALGKVCQHCKGEATPKCILIMKCVKLIVNCDKMLGVVVVLSCVLALGATSSVNYCGAKMCGGKDTHTFCQYPEGPGPNCIEYVKVPLRGREKARLLDRFNSARHKAAGGNLRGFPPAANMLQLHWVEELAREAQRWADQCIPPRRVEVHDTCRDLYSTTVGQCVATTMGPIKRIDFMVDKWNRQAMYYNDSIEVYEPPMNDSKYYYGDFAQLYWAKSYMVGCARSRFKINWKGEHKHVDRLVCNVAPAGPAAYGRLWRSQPPTELCPHRAVLSRSWRNLCDYPESSRELEKELKRDERDLSRGKKRKRKKVLRRKTRELEGKPDSRRFEEKGGERSRERGREGTREEGREGWREGGKEGGREGRREGSKEGRRVGRRDRERDREREYDDYPVNRDAVRNGIQGDFNGYDYNEASRVAPCMVLVLAFNTLPDPGIDPETPCSAVALATTRPTRQLEAF</sequence>
<dbReference type="InterPro" id="IPR014044">
    <property type="entry name" value="CAP_dom"/>
</dbReference>
<feature type="region of interest" description="Disordered" evidence="3">
    <location>
        <begin position="642"/>
        <end position="739"/>
    </location>
</feature>
<feature type="domain" description="SCP" evidence="4">
    <location>
        <begin position="81"/>
        <end position="244"/>
    </location>
</feature>
<evidence type="ECO:0000256" key="1">
    <source>
        <dbReference type="ARBA" id="ARBA00004613"/>
    </source>
</evidence>
<reference evidence="5" key="1">
    <citation type="submission" date="2016-07" db="EMBL/GenBank/DDBJ databases">
        <authorList>
            <person name="Bretaudeau A."/>
        </authorList>
    </citation>
    <scope>NUCLEOTIDE SEQUENCE</scope>
    <source>
        <strain evidence="5">Rice</strain>
        <tissue evidence="5">Whole body</tissue>
    </source>
</reference>
<organism evidence="5">
    <name type="scientific">Spodoptera frugiperda</name>
    <name type="common">Fall armyworm</name>
    <dbReference type="NCBI Taxonomy" id="7108"/>
    <lineage>
        <taxon>Eukaryota</taxon>
        <taxon>Metazoa</taxon>
        <taxon>Ecdysozoa</taxon>
        <taxon>Arthropoda</taxon>
        <taxon>Hexapoda</taxon>
        <taxon>Insecta</taxon>
        <taxon>Pterygota</taxon>
        <taxon>Neoptera</taxon>
        <taxon>Endopterygota</taxon>
        <taxon>Lepidoptera</taxon>
        <taxon>Glossata</taxon>
        <taxon>Ditrysia</taxon>
        <taxon>Noctuoidea</taxon>
        <taxon>Noctuidae</taxon>
        <taxon>Amphipyrinae</taxon>
        <taxon>Spodoptera</taxon>
    </lineage>
</organism>
<dbReference type="PANTHER" id="PTHR10334">
    <property type="entry name" value="CYSTEINE-RICH SECRETORY PROTEIN-RELATED"/>
    <property type="match status" value="1"/>
</dbReference>
<dbReference type="InterPro" id="IPR002413">
    <property type="entry name" value="V5_allergen-like"/>
</dbReference>
<feature type="compositionally biased region" description="Basic residues" evidence="3">
    <location>
        <begin position="654"/>
        <end position="667"/>
    </location>
</feature>
<comment type="subcellular location">
    <subcellularLocation>
        <location evidence="1">Secreted</location>
    </subcellularLocation>
</comment>
<dbReference type="CDD" id="cd05380">
    <property type="entry name" value="CAP_euk"/>
    <property type="match status" value="2"/>
</dbReference>
<dbReference type="EMBL" id="ODYU01003273">
    <property type="protein sequence ID" value="SOQ41811.1"/>
    <property type="molecule type" value="Genomic_DNA"/>
</dbReference>
<evidence type="ECO:0000313" key="5">
    <source>
        <dbReference type="EMBL" id="SOQ41811.1"/>
    </source>
</evidence>
<dbReference type="GO" id="GO:0005576">
    <property type="term" value="C:extracellular region"/>
    <property type="evidence" value="ECO:0007669"/>
    <property type="project" value="UniProtKB-SubCell"/>
</dbReference>
<dbReference type="InterPro" id="IPR035940">
    <property type="entry name" value="CAP_sf"/>
</dbReference>
<feature type="compositionally biased region" description="Basic and acidic residues" evidence="3">
    <location>
        <begin position="668"/>
        <end position="739"/>
    </location>
</feature>
<dbReference type="AlphaFoldDB" id="A0A2H1VLV7"/>
<feature type="compositionally biased region" description="Basic and acidic residues" evidence="3">
    <location>
        <begin position="642"/>
        <end position="653"/>
    </location>
</feature>
<dbReference type="SUPFAM" id="SSF55797">
    <property type="entry name" value="PR-1-like"/>
    <property type="match status" value="2"/>
</dbReference>
<gene>
    <name evidence="5" type="ORF">SFRICE_008184</name>
</gene>
<dbReference type="Pfam" id="PF00188">
    <property type="entry name" value="CAP"/>
    <property type="match status" value="2"/>
</dbReference>
<feature type="domain" description="SCP" evidence="4">
    <location>
        <begin position="441"/>
        <end position="604"/>
    </location>
</feature>
<dbReference type="Gene3D" id="3.40.33.10">
    <property type="entry name" value="CAP"/>
    <property type="match status" value="2"/>
</dbReference>
<protein>
    <submittedName>
        <fullName evidence="5">SFRICE_008184</fullName>
    </submittedName>
</protein>